<comment type="subcellular location">
    <subcellularLocation>
        <location evidence="1">Membrane</location>
        <topology evidence="1">Multi-pass membrane protein</topology>
    </subcellularLocation>
</comment>
<evidence type="ECO:0000256" key="2">
    <source>
        <dbReference type="ARBA" id="ARBA00006666"/>
    </source>
</evidence>
<dbReference type="STRING" id="29139.ENSVURP00010023512"/>
<dbReference type="Gene3D" id="1.10.287.70">
    <property type="match status" value="1"/>
</dbReference>
<evidence type="ECO:0000256" key="5">
    <source>
        <dbReference type="ARBA" id="ARBA00022692"/>
    </source>
</evidence>
<dbReference type="GO" id="GO:0022841">
    <property type="term" value="F:potassium ion leak channel activity"/>
    <property type="evidence" value="ECO:0007669"/>
    <property type="project" value="TreeGrafter"/>
</dbReference>
<feature type="transmembrane region" description="Helical" evidence="13">
    <location>
        <begin position="116"/>
        <end position="136"/>
    </location>
</feature>
<reference evidence="15" key="3">
    <citation type="submission" date="2025-09" db="UniProtKB">
        <authorList>
            <consortium name="Ensembl"/>
        </authorList>
    </citation>
    <scope>IDENTIFICATION</scope>
</reference>
<feature type="transmembrane region" description="Helical" evidence="13">
    <location>
        <begin position="200"/>
        <end position="219"/>
    </location>
</feature>
<feature type="domain" description="Potassium channel" evidence="14">
    <location>
        <begin position="185"/>
        <end position="256"/>
    </location>
</feature>
<dbReference type="Pfam" id="PF07885">
    <property type="entry name" value="Ion_trans_2"/>
    <property type="match status" value="2"/>
</dbReference>
<evidence type="ECO:0000256" key="3">
    <source>
        <dbReference type="ARBA" id="ARBA00022448"/>
    </source>
</evidence>
<dbReference type="GO" id="GO:0015271">
    <property type="term" value="F:outward rectifier potassium channel activity"/>
    <property type="evidence" value="ECO:0007669"/>
    <property type="project" value="TreeGrafter"/>
</dbReference>
<dbReference type="InterPro" id="IPR013099">
    <property type="entry name" value="K_chnl_dom"/>
</dbReference>
<dbReference type="GeneID" id="114028624"/>
<dbReference type="GO" id="GO:0005886">
    <property type="term" value="C:plasma membrane"/>
    <property type="evidence" value="ECO:0007669"/>
    <property type="project" value="TreeGrafter"/>
</dbReference>
<keyword evidence="11 12" id="KW-0407">Ion channel</keyword>
<evidence type="ECO:0000256" key="9">
    <source>
        <dbReference type="ARBA" id="ARBA00023065"/>
    </source>
</evidence>
<dbReference type="InterPro" id="IPR003280">
    <property type="entry name" value="2pore_dom_K_chnl"/>
</dbReference>
<dbReference type="PANTHER" id="PTHR11003:SF350">
    <property type="entry name" value="POTASSIUM CHANNEL DOMAIN-CONTAINING PROTEIN"/>
    <property type="match status" value="1"/>
</dbReference>
<keyword evidence="10 13" id="KW-0472">Membrane</keyword>
<reference evidence="16" key="1">
    <citation type="submission" date="2018-12" db="EMBL/GenBank/DDBJ databases">
        <authorList>
            <person name="Yazar S."/>
        </authorList>
    </citation>
    <scope>NUCLEOTIDE SEQUENCE [LARGE SCALE GENOMIC DNA]</scope>
</reference>
<evidence type="ECO:0000256" key="10">
    <source>
        <dbReference type="ARBA" id="ARBA00023136"/>
    </source>
</evidence>
<dbReference type="SUPFAM" id="SSF81324">
    <property type="entry name" value="Voltage-gated potassium channels"/>
    <property type="match status" value="2"/>
</dbReference>
<dbReference type="OrthoDB" id="297496at2759"/>
<evidence type="ECO:0000256" key="7">
    <source>
        <dbReference type="ARBA" id="ARBA00022958"/>
    </source>
</evidence>
<keyword evidence="7" id="KW-0630">Potassium</keyword>
<keyword evidence="9 12" id="KW-0406">Ion transport</keyword>
<accession>A0A4X2LRL8</accession>
<keyword evidence="6" id="KW-0631">Potassium channel</keyword>
<dbReference type="RefSeq" id="XP_027698687.1">
    <property type="nucleotide sequence ID" value="XM_027842886.1"/>
</dbReference>
<evidence type="ECO:0000313" key="15">
    <source>
        <dbReference type="Ensembl" id="ENSVURP00010023512.1"/>
    </source>
</evidence>
<gene>
    <name evidence="15" type="primary">LOC114028624</name>
</gene>
<organism evidence="15 16">
    <name type="scientific">Vombatus ursinus</name>
    <name type="common">Common wombat</name>
    <dbReference type="NCBI Taxonomy" id="29139"/>
    <lineage>
        <taxon>Eukaryota</taxon>
        <taxon>Metazoa</taxon>
        <taxon>Chordata</taxon>
        <taxon>Craniata</taxon>
        <taxon>Vertebrata</taxon>
        <taxon>Euteleostomi</taxon>
        <taxon>Mammalia</taxon>
        <taxon>Metatheria</taxon>
        <taxon>Diprotodontia</taxon>
        <taxon>Vombatidae</taxon>
        <taxon>Vombatus</taxon>
    </lineage>
</organism>
<feature type="transmembrane region" description="Helical" evidence="13">
    <location>
        <begin position="231"/>
        <end position="252"/>
    </location>
</feature>
<proteinExistence type="inferred from homology"/>
<feature type="domain" description="Potassium channel" evidence="14">
    <location>
        <begin position="87"/>
        <end position="143"/>
    </location>
</feature>
<keyword evidence="4" id="KW-0633">Potassium transport</keyword>
<dbReference type="InterPro" id="IPR003092">
    <property type="entry name" value="2pore_dom_K_chnl_TASK"/>
</dbReference>
<comment type="similarity">
    <text evidence="2 12">Belongs to the two pore domain potassium channel (TC 1.A.1.8) family.</text>
</comment>
<dbReference type="GO" id="GO:0030322">
    <property type="term" value="P:stabilization of membrane potential"/>
    <property type="evidence" value="ECO:0007669"/>
    <property type="project" value="TreeGrafter"/>
</dbReference>
<keyword evidence="3 12" id="KW-0813">Transport</keyword>
<sequence length="328" mass="37012">MGDSKIQISLLLASYFIYLILGSLIFQALETDFERELKTSVYEMKAAFLRKLGDLTPEDVEQFVENLTHAVRRGIYPLGNATELDRNNWDFSNSFFFVGSIVSTIGYGTLSPKTAGGQIFCVIFALFGIPLNLIFLHRVGKTLSLLCEKLGKCLQSQGMKQKKIKFLTLLFFLMTGILIFLGLPPIVFHSTEGWTYNEGIYFAFITLSTVGLGDYVVGVQPGKQYCSYYRALVAIWILFGLAWIALLFNLLIRFLEDTEKKIAEDLHKMGKVGRENGRSLKRFQCASPSPNETLPLDTEEGSQKFVFETAEKDNEEKKETSFLCEAVL</sequence>
<feature type="transmembrane region" description="Helical" evidence="13">
    <location>
        <begin position="91"/>
        <end position="110"/>
    </location>
</feature>
<protein>
    <recommendedName>
        <fullName evidence="14">Potassium channel domain-containing protein</fullName>
    </recommendedName>
</protein>
<name>A0A4X2LRL8_VOMUR</name>
<dbReference type="PRINTS" id="PR01333">
    <property type="entry name" value="2POREKCHANEL"/>
</dbReference>
<evidence type="ECO:0000259" key="14">
    <source>
        <dbReference type="Pfam" id="PF07885"/>
    </source>
</evidence>
<keyword evidence="16" id="KW-1185">Reference proteome</keyword>
<evidence type="ECO:0000256" key="4">
    <source>
        <dbReference type="ARBA" id="ARBA00022538"/>
    </source>
</evidence>
<reference evidence="15" key="2">
    <citation type="submission" date="2025-08" db="UniProtKB">
        <authorList>
            <consortium name="Ensembl"/>
        </authorList>
    </citation>
    <scope>IDENTIFICATION</scope>
</reference>
<feature type="transmembrane region" description="Helical" evidence="13">
    <location>
        <begin position="166"/>
        <end position="188"/>
    </location>
</feature>
<dbReference type="OMA" id="GDAMKME"/>
<dbReference type="Ensembl" id="ENSVURT00010026762.1">
    <property type="protein sequence ID" value="ENSVURP00010023512.1"/>
    <property type="gene ID" value="ENSVURG00010018023.1"/>
</dbReference>
<evidence type="ECO:0000256" key="1">
    <source>
        <dbReference type="ARBA" id="ARBA00004141"/>
    </source>
</evidence>
<dbReference type="GeneTree" id="ENSGT00940000164048"/>
<dbReference type="Proteomes" id="UP000314987">
    <property type="component" value="Unassembled WGS sequence"/>
</dbReference>
<evidence type="ECO:0000256" key="12">
    <source>
        <dbReference type="RuleBase" id="RU003857"/>
    </source>
</evidence>
<evidence type="ECO:0000313" key="16">
    <source>
        <dbReference type="Proteomes" id="UP000314987"/>
    </source>
</evidence>
<keyword evidence="5 12" id="KW-0812">Transmembrane</keyword>
<keyword evidence="8 13" id="KW-1133">Transmembrane helix</keyword>
<dbReference type="AlphaFoldDB" id="A0A4X2LRL8"/>
<evidence type="ECO:0000256" key="13">
    <source>
        <dbReference type="SAM" id="Phobius"/>
    </source>
</evidence>
<evidence type="ECO:0000256" key="11">
    <source>
        <dbReference type="ARBA" id="ARBA00023303"/>
    </source>
</evidence>
<evidence type="ECO:0000256" key="6">
    <source>
        <dbReference type="ARBA" id="ARBA00022826"/>
    </source>
</evidence>
<dbReference type="PRINTS" id="PR01095">
    <property type="entry name" value="TASKCHANNEL"/>
</dbReference>
<dbReference type="FunFam" id="1.10.287.70:FF:000110">
    <property type="entry name" value="Potassium channel subfamily K member"/>
    <property type="match status" value="1"/>
</dbReference>
<dbReference type="PANTHER" id="PTHR11003">
    <property type="entry name" value="POTASSIUM CHANNEL, SUBFAMILY K"/>
    <property type="match status" value="1"/>
</dbReference>
<feature type="transmembrane region" description="Helical" evidence="13">
    <location>
        <begin position="6"/>
        <end position="29"/>
    </location>
</feature>
<evidence type="ECO:0000256" key="8">
    <source>
        <dbReference type="ARBA" id="ARBA00022989"/>
    </source>
</evidence>